<sequence length="272" mass="30950">MDISFGKAGKKIMMNEIIMELNNRGYKAESTTVVKNGVEKVGVIIGEGTIRPTIYPNLNLTVNECVSGIINTYENAPKMDINADKIIKWDYAKNNLQLCLQRKTDENILKRDYLDMEMYVRVKVAEDATYKIKPGMFKEVSKDEIFARALLNAKENILVEDMAKMLADMIGCDELLNMDEVKMIIVTNKKKVNGAVAICDKELLSNIAKEYNSNLVILPSSIHECIIHIDNEPDMKMYSNMVREINATQVSPEEVLSDHAYFFNKETCEISW</sequence>
<dbReference type="InterPro" id="IPR043743">
    <property type="entry name" value="DUF5688"/>
</dbReference>
<name>A0A414ZRD0_9FIRM</name>
<dbReference type="EMBL" id="QRKN01000001">
    <property type="protein sequence ID" value="RHI25778.1"/>
    <property type="molecule type" value="Genomic_DNA"/>
</dbReference>
<dbReference type="AlphaFoldDB" id="A0A414ZRD0"/>
<dbReference type="Proteomes" id="UP000285865">
    <property type="component" value="Unassembled WGS sequence"/>
</dbReference>
<proteinExistence type="predicted"/>
<evidence type="ECO:0000313" key="1">
    <source>
        <dbReference type="EMBL" id="RHI25778.1"/>
    </source>
</evidence>
<organism evidence="1 2">
    <name type="scientific">Agathobacter rectalis</name>
    <dbReference type="NCBI Taxonomy" id="39491"/>
    <lineage>
        <taxon>Bacteria</taxon>
        <taxon>Bacillati</taxon>
        <taxon>Bacillota</taxon>
        <taxon>Clostridia</taxon>
        <taxon>Lachnospirales</taxon>
        <taxon>Lachnospiraceae</taxon>
        <taxon>Agathobacter</taxon>
    </lineage>
</organism>
<dbReference type="Pfam" id="PF18941">
    <property type="entry name" value="DUF5688"/>
    <property type="match status" value="1"/>
</dbReference>
<gene>
    <name evidence="1" type="ORF">DW172_03600</name>
</gene>
<reference evidence="1 2" key="1">
    <citation type="submission" date="2018-08" db="EMBL/GenBank/DDBJ databases">
        <title>A genome reference for cultivated species of the human gut microbiota.</title>
        <authorList>
            <person name="Zou Y."/>
            <person name="Xue W."/>
            <person name="Luo G."/>
        </authorList>
    </citation>
    <scope>NUCLEOTIDE SEQUENCE [LARGE SCALE GENOMIC DNA]</scope>
    <source>
        <strain evidence="1 2">AM16-11</strain>
    </source>
</reference>
<protein>
    <submittedName>
        <fullName evidence="1">Uncharacterized protein</fullName>
    </submittedName>
</protein>
<comment type="caution">
    <text evidence="1">The sequence shown here is derived from an EMBL/GenBank/DDBJ whole genome shotgun (WGS) entry which is preliminary data.</text>
</comment>
<evidence type="ECO:0000313" key="2">
    <source>
        <dbReference type="Proteomes" id="UP000285865"/>
    </source>
</evidence>
<dbReference type="RefSeq" id="WP_118257254.1">
    <property type="nucleotide sequence ID" value="NZ_QRKN01000001.1"/>
</dbReference>
<accession>A0A414ZRD0</accession>